<accession>A0A1W2AK90</accession>
<dbReference type="RefSeq" id="WP_235012485.1">
    <property type="nucleotide sequence ID" value="NZ_FWXT01000001.1"/>
</dbReference>
<evidence type="ECO:0000313" key="2">
    <source>
        <dbReference type="EMBL" id="SMC61159.1"/>
    </source>
</evidence>
<proteinExistence type="predicted"/>
<name>A0A1W2AK90_9SPHI</name>
<reference evidence="3" key="1">
    <citation type="submission" date="2017-04" db="EMBL/GenBank/DDBJ databases">
        <authorList>
            <person name="Varghese N."/>
            <person name="Submissions S."/>
        </authorList>
    </citation>
    <scope>NUCLEOTIDE SEQUENCE [LARGE SCALE GENOMIC DNA]</scope>
    <source>
        <strain evidence="3">DSM 12126</strain>
    </source>
</reference>
<dbReference type="InterPro" id="IPR043744">
    <property type="entry name" value="DUF5689"/>
</dbReference>
<dbReference type="STRING" id="151894.SAMN04488524_1503"/>
<dbReference type="EMBL" id="FWXT01000001">
    <property type="protein sequence ID" value="SMC61159.1"/>
    <property type="molecule type" value="Genomic_DNA"/>
</dbReference>
<organism evidence="2 3">
    <name type="scientific">Pedobacter africanus</name>
    <dbReference type="NCBI Taxonomy" id="151894"/>
    <lineage>
        <taxon>Bacteria</taxon>
        <taxon>Pseudomonadati</taxon>
        <taxon>Bacteroidota</taxon>
        <taxon>Sphingobacteriia</taxon>
        <taxon>Sphingobacteriales</taxon>
        <taxon>Sphingobacteriaceae</taxon>
        <taxon>Pedobacter</taxon>
    </lineage>
</organism>
<sequence>MNSIVMEKIFKKSFILAALFSVFMGCKRDSDYIAGTPSQFISNFDLRKLYRGEDVTLNAENMRGASVVAGQVVSDHSGNNLPEGLLLLQNKRIVGNAIDSIRGIAIDIGAAARNYVPGDSVHVKIDGGVLKRVNGILEIVGKSGTDVTKVASNRPMMIRRGFANLILSQPELYESTFVNVWKGTYNPSLVPTEKIAGDKVLNDGTADIILHTEANATFANLVPPYMANYRGTVLTALENGKLVGKHRLRTAADIYTLSATPDVPEFIITGFINDPEGSDTNAEYIQCRATTNINFATTKFTIVTTNNAGASVPIGVPVEGWATGQVRTYKLELTSGTVSRGEIFYVGASNKLINGPSSTSIASAKWIRSAAYNVASPFFNSTNTTRGNSTTNLLANSGNAYGMAAFRGISIDKNSVPMDVVFVHNGGTLYDAANGGTGYRIGNTDVYDVIDHNSNRPTPFYLSGSNTSRFAYQPNAGAPDGSGQGYFYALGGTFNLTLGKWTKARSNVHIKLTKTSLIEEIQTTNATEMVGL</sequence>
<keyword evidence="3" id="KW-1185">Reference proteome</keyword>
<dbReference type="Pfam" id="PF18942">
    <property type="entry name" value="DUF5689"/>
    <property type="match status" value="1"/>
</dbReference>
<evidence type="ECO:0000259" key="1">
    <source>
        <dbReference type="Pfam" id="PF18942"/>
    </source>
</evidence>
<evidence type="ECO:0000313" key="3">
    <source>
        <dbReference type="Proteomes" id="UP000192756"/>
    </source>
</evidence>
<gene>
    <name evidence="2" type="ORF">SAMN04488524_1503</name>
</gene>
<dbReference type="Proteomes" id="UP000192756">
    <property type="component" value="Unassembled WGS sequence"/>
</dbReference>
<protein>
    <recommendedName>
        <fullName evidence="1">DUF5689 domain-containing protein</fullName>
    </recommendedName>
</protein>
<feature type="domain" description="DUF5689" evidence="1">
    <location>
        <begin position="44"/>
        <end position="224"/>
    </location>
</feature>
<dbReference type="AlphaFoldDB" id="A0A1W2AK90"/>